<dbReference type="InterPro" id="IPR011990">
    <property type="entry name" value="TPR-like_helical_dom_sf"/>
</dbReference>
<evidence type="ECO:0000256" key="6">
    <source>
        <dbReference type="ARBA" id="ARBA00022803"/>
    </source>
</evidence>
<dbReference type="InterPro" id="IPR019734">
    <property type="entry name" value="TPR_rpt"/>
</dbReference>
<dbReference type="Gene3D" id="1.25.40.10">
    <property type="entry name" value="Tetratricopeptide repeat domain"/>
    <property type="match status" value="1"/>
</dbReference>
<evidence type="ECO:0000256" key="2">
    <source>
        <dbReference type="ARBA" id="ARBA00008051"/>
    </source>
</evidence>
<dbReference type="SMART" id="SM00028">
    <property type="entry name" value="TPR"/>
    <property type="match status" value="2"/>
</dbReference>
<reference evidence="10" key="2">
    <citation type="submission" date="2025-08" db="UniProtKB">
        <authorList>
            <consortium name="Ensembl"/>
        </authorList>
    </citation>
    <scope>IDENTIFICATION</scope>
</reference>
<dbReference type="STRING" id="9925.ENSCHIP00000012104"/>
<dbReference type="GO" id="GO:0016176">
    <property type="term" value="F:superoxide-generating NADPH oxidase activator activity"/>
    <property type="evidence" value="ECO:0007669"/>
    <property type="project" value="Ensembl"/>
</dbReference>
<evidence type="ECO:0000256" key="1">
    <source>
        <dbReference type="ARBA" id="ARBA00004496"/>
    </source>
</evidence>
<dbReference type="GO" id="GO:0043020">
    <property type="term" value="C:NADPH oxidase complex"/>
    <property type="evidence" value="ECO:0007669"/>
    <property type="project" value="Ensembl"/>
</dbReference>
<keyword evidence="11" id="KW-1185">Reference proteome</keyword>
<evidence type="ECO:0000256" key="7">
    <source>
        <dbReference type="PROSITE-ProRule" id="PRU00192"/>
    </source>
</evidence>
<dbReference type="Bgee" id="ENSCHIG00000013998">
    <property type="expression patterns" value="Expressed in descending colon and 18 other cell types or tissues"/>
</dbReference>
<reference evidence="10" key="3">
    <citation type="submission" date="2025-09" db="UniProtKB">
        <authorList>
            <consortium name="Ensembl"/>
        </authorList>
    </citation>
    <scope>IDENTIFICATION</scope>
</reference>
<keyword evidence="4" id="KW-0963">Cytoplasm</keyword>
<evidence type="ECO:0000256" key="3">
    <source>
        <dbReference type="ARBA" id="ARBA00022443"/>
    </source>
</evidence>
<comment type="similarity">
    <text evidence="2">Belongs to the NCF2/NOXA1 family.</text>
</comment>
<dbReference type="Gene3D" id="2.30.30.40">
    <property type="entry name" value="SH3 Domains"/>
    <property type="match status" value="1"/>
</dbReference>
<dbReference type="OMA" id="VLYRMVA"/>
<dbReference type="PRINTS" id="PR00499">
    <property type="entry name" value="P67PHOX"/>
</dbReference>
<dbReference type="SMART" id="SM00666">
    <property type="entry name" value="PB1"/>
    <property type="match status" value="1"/>
</dbReference>
<evidence type="ECO:0000259" key="9">
    <source>
        <dbReference type="PROSITE" id="PS50002"/>
    </source>
</evidence>
<dbReference type="SMART" id="SM00326">
    <property type="entry name" value="SH3"/>
    <property type="match status" value="1"/>
</dbReference>
<dbReference type="AlphaFoldDB" id="A0A452EJ23"/>
<dbReference type="FunFam" id="2.30.30.40:FF:000212">
    <property type="entry name" value="NADPH oxidase activator 1"/>
    <property type="match status" value="1"/>
</dbReference>
<dbReference type="InterPro" id="IPR001452">
    <property type="entry name" value="SH3_domain"/>
</dbReference>
<comment type="subcellular location">
    <subcellularLocation>
        <location evidence="1">Cytoplasm</location>
    </subcellularLocation>
</comment>
<dbReference type="PROSITE" id="PS50002">
    <property type="entry name" value="SH3"/>
    <property type="match status" value="1"/>
</dbReference>
<protein>
    <submittedName>
        <fullName evidence="10">NADPH oxidase activator 1</fullName>
    </submittedName>
</protein>
<dbReference type="GO" id="GO:0017124">
    <property type="term" value="F:SH3 domain binding"/>
    <property type="evidence" value="ECO:0007669"/>
    <property type="project" value="Ensembl"/>
</dbReference>
<dbReference type="Ensembl" id="ENSCHIT00000019894.1">
    <property type="protein sequence ID" value="ENSCHIP00000012104.1"/>
    <property type="gene ID" value="ENSCHIG00000013998.1"/>
</dbReference>
<dbReference type="SUPFAM" id="SSF50044">
    <property type="entry name" value="SH3-domain"/>
    <property type="match status" value="1"/>
</dbReference>
<feature type="domain" description="SH3" evidence="9">
    <location>
        <begin position="354"/>
        <end position="413"/>
    </location>
</feature>
<dbReference type="FunFam" id="1.25.40.10:FF:000017">
    <property type="entry name" value="NADPH oxidase regulator NoxR"/>
    <property type="match status" value="1"/>
</dbReference>
<evidence type="ECO:0000256" key="8">
    <source>
        <dbReference type="SAM" id="MobiDB-lite"/>
    </source>
</evidence>
<dbReference type="Gene3D" id="3.10.20.90">
    <property type="entry name" value="Phosphatidylinositol 3-kinase Catalytic Subunit, Chain A, domain 1"/>
    <property type="match status" value="1"/>
</dbReference>
<dbReference type="InterPro" id="IPR000270">
    <property type="entry name" value="PB1_dom"/>
</dbReference>
<dbReference type="GO" id="GO:0031267">
    <property type="term" value="F:small GTPase binding"/>
    <property type="evidence" value="ECO:0007669"/>
    <property type="project" value="Ensembl"/>
</dbReference>
<evidence type="ECO:0000256" key="5">
    <source>
        <dbReference type="ARBA" id="ARBA00022737"/>
    </source>
</evidence>
<feature type="region of interest" description="Disordered" evidence="8">
    <location>
        <begin position="216"/>
        <end position="267"/>
    </location>
</feature>
<dbReference type="GO" id="GO:0005737">
    <property type="term" value="C:cytoplasm"/>
    <property type="evidence" value="ECO:0007669"/>
    <property type="project" value="UniProtKB-SubCell"/>
</dbReference>
<dbReference type="GO" id="GO:0010310">
    <property type="term" value="P:regulation of hydrogen peroxide metabolic process"/>
    <property type="evidence" value="ECO:0007669"/>
    <property type="project" value="Ensembl"/>
</dbReference>
<reference evidence="10 11" key="1">
    <citation type="submission" date="2016-04" db="EMBL/GenBank/DDBJ databases">
        <title>Polished mammalian reference genomes with single-molecule sequencing and chromosome conformation capture applied to the Capra hircus genome.</title>
        <authorList>
            <person name="Bickhart D.M."/>
            <person name="Koren S."/>
            <person name="Rosen B."/>
            <person name="Hastie A."/>
            <person name="Liachko I."/>
            <person name="Sullivan S.T."/>
            <person name="Burton J."/>
            <person name="Sayre B.L."/>
            <person name="Huson H.J."/>
            <person name="Lee J."/>
            <person name="Lam E."/>
            <person name="Kelley C.M."/>
            <person name="Hutchison J.L."/>
            <person name="Zhou Y."/>
            <person name="Sun J."/>
            <person name="Crisa A."/>
            <person name="Schwartz J.C."/>
            <person name="Hammond J.A."/>
            <person name="Schroeder S.G."/>
            <person name="Liu G.E."/>
            <person name="Dunham M."/>
            <person name="Shendure J."/>
            <person name="Sonstegard T.S."/>
            <person name="Phillippy A.M."/>
            <person name="Van Tassell C.P."/>
            <person name="Smith T.P."/>
        </authorList>
    </citation>
    <scope>NUCLEOTIDE SEQUENCE [LARGE SCALE GENOMIC DNA]</scope>
</reference>
<dbReference type="SUPFAM" id="SSF48452">
    <property type="entry name" value="TPR-like"/>
    <property type="match status" value="1"/>
</dbReference>
<dbReference type="GO" id="GO:0042554">
    <property type="term" value="P:superoxide anion generation"/>
    <property type="evidence" value="ECO:0007669"/>
    <property type="project" value="TreeGrafter"/>
</dbReference>
<dbReference type="GeneTree" id="ENSGT00530000063843"/>
<dbReference type="GO" id="GO:0060263">
    <property type="term" value="P:regulation of respiratory burst"/>
    <property type="evidence" value="ECO:0007669"/>
    <property type="project" value="Ensembl"/>
</dbReference>
<name>A0A452EJ23_CAPHI</name>
<keyword evidence="6" id="KW-0802">TPR repeat</keyword>
<evidence type="ECO:0000256" key="4">
    <source>
        <dbReference type="ARBA" id="ARBA00022490"/>
    </source>
</evidence>
<proteinExistence type="inferred from homology"/>
<dbReference type="InterPro" id="IPR036028">
    <property type="entry name" value="SH3-like_dom_sf"/>
</dbReference>
<dbReference type="PANTHER" id="PTHR15175:SF4">
    <property type="entry name" value="NADPH OXIDASE ACTIVATOR 1"/>
    <property type="match status" value="1"/>
</dbReference>
<dbReference type="EMBL" id="LWLT01000009">
    <property type="status" value="NOT_ANNOTATED_CDS"/>
    <property type="molecule type" value="Genomic_DNA"/>
</dbReference>
<keyword evidence="5" id="KW-0677">Repeat</keyword>
<evidence type="ECO:0000313" key="10">
    <source>
        <dbReference type="Ensembl" id="ENSCHIP00000012104.1"/>
    </source>
</evidence>
<accession>A0A452EJ23</accession>
<dbReference type="Proteomes" id="UP000291000">
    <property type="component" value="Chromosome 11"/>
</dbReference>
<sequence length="415" mass="44638">MASLGDLLRDWHQGAQAVARGDWDCALRLFSSVSEPPARVSFNVGCVHLLAGDPEAALRAFDRAVTKDACLAVGFLQRGVANFQLERFQEALSDFQRTLAQLRDNTAIDYTQLGLRFKLQAWEVLFNVAAVQSQLGLWAEATCSLGDAISKGPEGVRNDLDIALGQVQKQVPLQPRQVPRGEVFRPHRRHMEHLEPVDFLGKAKVKGGGFSLLGPRPWGQRLQGQQSPGSLAPPSFLPAGLLAAGEPSPGSSEEPTGAGGAAPGDPESLATVTVQCVLTLSLTAPRGADLSRLRALMSEALPPHAQRAQLSYQDPSEDGRWVPLSGEEALRRAWRDAAGPGGLHLQCRGVGGRPVLYQVVAQHVYSAQRPEDLALQPGDTVDVLCEVDQAWLEGHCDGRTGIFPKSFTVPAARRA</sequence>
<dbReference type="Pfam" id="PF00018">
    <property type="entry name" value="SH3_1"/>
    <property type="match status" value="1"/>
</dbReference>
<feature type="compositionally biased region" description="Low complexity" evidence="8">
    <location>
        <begin position="243"/>
        <end position="256"/>
    </location>
</feature>
<dbReference type="InterPro" id="IPR051864">
    <property type="entry name" value="NCF2_NOXA1"/>
</dbReference>
<gene>
    <name evidence="10" type="primary">NOXA1</name>
</gene>
<evidence type="ECO:0000313" key="11">
    <source>
        <dbReference type="Proteomes" id="UP000291000"/>
    </source>
</evidence>
<keyword evidence="3 7" id="KW-0728">SH3 domain</keyword>
<dbReference type="SUPFAM" id="SSF54277">
    <property type="entry name" value="CAD &amp; PB1 domains"/>
    <property type="match status" value="1"/>
</dbReference>
<dbReference type="PANTHER" id="PTHR15175">
    <property type="entry name" value="NEUTROPHIL CYTOSOLIC FACTOR 2, NEUTROPHIL NADPH OXIDASE FACTOR 2"/>
    <property type="match status" value="1"/>
</dbReference>
<organism evidence="10 11">
    <name type="scientific">Capra hircus</name>
    <name type="common">Goat</name>
    <dbReference type="NCBI Taxonomy" id="9925"/>
    <lineage>
        <taxon>Eukaryota</taxon>
        <taxon>Metazoa</taxon>
        <taxon>Chordata</taxon>
        <taxon>Craniata</taxon>
        <taxon>Vertebrata</taxon>
        <taxon>Euteleostomi</taxon>
        <taxon>Mammalia</taxon>
        <taxon>Eutheria</taxon>
        <taxon>Laurasiatheria</taxon>
        <taxon>Artiodactyla</taxon>
        <taxon>Ruminantia</taxon>
        <taxon>Pecora</taxon>
        <taxon>Bovidae</taxon>
        <taxon>Caprinae</taxon>
        <taxon>Capra</taxon>
    </lineage>
</organism>